<evidence type="ECO:0000256" key="6">
    <source>
        <dbReference type="ARBA" id="ARBA00016919"/>
    </source>
</evidence>
<dbReference type="SUPFAM" id="SSF51717">
    <property type="entry name" value="Dihydropteroate synthetase-like"/>
    <property type="match status" value="1"/>
</dbReference>
<evidence type="ECO:0000313" key="15">
    <source>
        <dbReference type="Proteomes" id="UP000317550"/>
    </source>
</evidence>
<evidence type="ECO:0000256" key="4">
    <source>
        <dbReference type="ARBA" id="ARBA00009503"/>
    </source>
</evidence>
<dbReference type="GO" id="GO:0046656">
    <property type="term" value="P:folic acid biosynthetic process"/>
    <property type="evidence" value="ECO:0007669"/>
    <property type="project" value="UniProtKB-KW"/>
</dbReference>
<dbReference type="AlphaFoldDB" id="A0A516SHM0"/>
<dbReference type="GO" id="GO:0004156">
    <property type="term" value="F:dihydropteroate synthase activity"/>
    <property type="evidence" value="ECO:0007669"/>
    <property type="project" value="UniProtKB-EC"/>
</dbReference>
<evidence type="ECO:0000256" key="10">
    <source>
        <dbReference type="ARBA" id="ARBA00022909"/>
    </source>
</evidence>
<keyword evidence="7 12" id="KW-0808">Transferase</keyword>
<keyword evidence="15" id="KW-1185">Reference proteome</keyword>
<dbReference type="EC" id="2.5.1.15" evidence="5 12"/>
<dbReference type="PANTHER" id="PTHR20941:SF1">
    <property type="entry name" value="FOLIC ACID SYNTHESIS PROTEIN FOL1"/>
    <property type="match status" value="1"/>
</dbReference>
<dbReference type="EMBL" id="CP041730">
    <property type="protein sequence ID" value="QDQ27640.1"/>
    <property type="molecule type" value="Genomic_DNA"/>
</dbReference>
<dbReference type="InterPro" id="IPR045031">
    <property type="entry name" value="DHP_synth-like"/>
</dbReference>
<dbReference type="FunFam" id="3.20.20.20:FF:000006">
    <property type="entry name" value="Dihydropteroate synthase"/>
    <property type="match status" value="1"/>
</dbReference>
<comment type="similarity">
    <text evidence="4 12">Belongs to the DHPS family.</text>
</comment>
<organism evidence="14 15">
    <name type="scientific">Chitinimonas arctica</name>
    <dbReference type="NCBI Taxonomy" id="2594795"/>
    <lineage>
        <taxon>Bacteria</taxon>
        <taxon>Pseudomonadati</taxon>
        <taxon>Pseudomonadota</taxon>
        <taxon>Betaproteobacteria</taxon>
        <taxon>Neisseriales</taxon>
        <taxon>Chitinibacteraceae</taxon>
        <taxon>Chitinimonas</taxon>
    </lineage>
</organism>
<evidence type="ECO:0000256" key="1">
    <source>
        <dbReference type="ARBA" id="ARBA00000012"/>
    </source>
</evidence>
<dbReference type="GO" id="GO:0046872">
    <property type="term" value="F:metal ion binding"/>
    <property type="evidence" value="ECO:0007669"/>
    <property type="project" value="UniProtKB-KW"/>
</dbReference>
<comment type="catalytic activity">
    <reaction evidence="1">
        <text>(7,8-dihydropterin-6-yl)methyl diphosphate + 4-aminobenzoate = 7,8-dihydropteroate + diphosphate</text>
        <dbReference type="Rhea" id="RHEA:19949"/>
        <dbReference type="ChEBI" id="CHEBI:17836"/>
        <dbReference type="ChEBI" id="CHEBI:17839"/>
        <dbReference type="ChEBI" id="CHEBI:33019"/>
        <dbReference type="ChEBI" id="CHEBI:72950"/>
        <dbReference type="EC" id="2.5.1.15"/>
    </reaction>
</comment>
<evidence type="ECO:0000313" key="14">
    <source>
        <dbReference type="EMBL" id="QDQ27640.1"/>
    </source>
</evidence>
<dbReference type="InterPro" id="IPR006390">
    <property type="entry name" value="DHP_synth_dom"/>
</dbReference>
<evidence type="ECO:0000259" key="13">
    <source>
        <dbReference type="PROSITE" id="PS50972"/>
    </source>
</evidence>
<name>A0A516SHM0_9NEIS</name>
<sequence>MSTPLQLGRFRLSLDRPLVMGILNITPDSFSDGGRHHSLAAALESARQMVDDGVDILDIGGESTRPGAAQVSVEEELARVLPVLTELAAWQIPLSIDTRKPAVMRAALAAGVDMVNDIAALEAPGALQALADSAAGVCLMHMRGEPQTMQSAPAYRDVVAEVGAYLVARRSAAMAAGIAGERIVLDPGFGFGKDQDHNVALFRALPRLAALDSPLLVGVSRKSMLGRILSDRPAPQRDAGSVAAAMLAVQAGSAIVRVHAVRDTVDALKVWQALRG</sequence>
<comment type="function">
    <text evidence="12">Catalyzes the condensation of para-aminobenzoate (pABA) with 6-hydroxymethyl-7,8-dihydropterin diphosphate (DHPt-PP) to form 7,8-dihydropteroate (H2Pte), the immediate precursor of folate derivatives.</text>
</comment>
<keyword evidence="9 12" id="KW-0460">Magnesium</keyword>
<keyword evidence="10 12" id="KW-0289">Folate biosynthesis</keyword>
<dbReference type="RefSeq" id="WP_144279033.1">
    <property type="nucleotide sequence ID" value="NZ_CP041730.1"/>
</dbReference>
<dbReference type="GO" id="GO:0046654">
    <property type="term" value="P:tetrahydrofolate biosynthetic process"/>
    <property type="evidence" value="ECO:0007669"/>
    <property type="project" value="UniProtKB-UniPathway"/>
</dbReference>
<dbReference type="OrthoDB" id="9811744at2"/>
<dbReference type="InterPro" id="IPR000489">
    <property type="entry name" value="Pterin-binding_dom"/>
</dbReference>
<accession>A0A516SHM0</accession>
<dbReference type="PROSITE" id="PS00792">
    <property type="entry name" value="DHPS_1"/>
    <property type="match status" value="1"/>
</dbReference>
<dbReference type="NCBIfam" id="TIGR01496">
    <property type="entry name" value="DHPS"/>
    <property type="match status" value="1"/>
</dbReference>
<dbReference type="KEGG" id="cari:FNU76_15485"/>
<dbReference type="PROSITE" id="PS00793">
    <property type="entry name" value="DHPS_2"/>
    <property type="match status" value="1"/>
</dbReference>
<gene>
    <name evidence="14" type="primary">folP</name>
    <name evidence="14" type="ORF">FNU76_15485</name>
</gene>
<dbReference type="PROSITE" id="PS50972">
    <property type="entry name" value="PTERIN_BINDING"/>
    <property type="match status" value="1"/>
</dbReference>
<evidence type="ECO:0000256" key="8">
    <source>
        <dbReference type="ARBA" id="ARBA00022723"/>
    </source>
</evidence>
<dbReference type="Pfam" id="PF00809">
    <property type="entry name" value="Pterin_bind"/>
    <property type="match status" value="1"/>
</dbReference>
<evidence type="ECO:0000256" key="5">
    <source>
        <dbReference type="ARBA" id="ARBA00012458"/>
    </source>
</evidence>
<dbReference type="CDD" id="cd00739">
    <property type="entry name" value="DHPS"/>
    <property type="match status" value="1"/>
</dbReference>
<dbReference type="GO" id="GO:0005829">
    <property type="term" value="C:cytosol"/>
    <property type="evidence" value="ECO:0007669"/>
    <property type="project" value="TreeGrafter"/>
</dbReference>
<proteinExistence type="inferred from homology"/>
<dbReference type="Proteomes" id="UP000317550">
    <property type="component" value="Chromosome"/>
</dbReference>
<comment type="cofactor">
    <cofactor evidence="2 12">
        <name>Mg(2+)</name>
        <dbReference type="ChEBI" id="CHEBI:18420"/>
    </cofactor>
</comment>
<dbReference type="UniPathway" id="UPA00077">
    <property type="reaction ID" value="UER00156"/>
</dbReference>
<evidence type="ECO:0000256" key="9">
    <source>
        <dbReference type="ARBA" id="ARBA00022842"/>
    </source>
</evidence>
<evidence type="ECO:0000256" key="2">
    <source>
        <dbReference type="ARBA" id="ARBA00001946"/>
    </source>
</evidence>
<feature type="domain" description="Pterin-binding" evidence="13">
    <location>
        <begin position="17"/>
        <end position="269"/>
    </location>
</feature>
<dbReference type="InterPro" id="IPR011005">
    <property type="entry name" value="Dihydropteroate_synth-like_sf"/>
</dbReference>
<dbReference type="Gene3D" id="3.20.20.20">
    <property type="entry name" value="Dihydropteroate synthase-like"/>
    <property type="match status" value="1"/>
</dbReference>
<evidence type="ECO:0000256" key="11">
    <source>
        <dbReference type="ARBA" id="ARBA00030193"/>
    </source>
</evidence>
<evidence type="ECO:0000256" key="3">
    <source>
        <dbReference type="ARBA" id="ARBA00004763"/>
    </source>
</evidence>
<evidence type="ECO:0000256" key="12">
    <source>
        <dbReference type="RuleBase" id="RU361205"/>
    </source>
</evidence>
<reference evidence="15" key="1">
    <citation type="submission" date="2019-07" db="EMBL/GenBank/DDBJ databases">
        <title>Chitinimonas sp. nov., isolated from Ny-Alesund, arctica soil.</title>
        <authorList>
            <person name="Xu Q."/>
            <person name="Peng F."/>
        </authorList>
    </citation>
    <scope>NUCLEOTIDE SEQUENCE [LARGE SCALE GENOMIC DNA]</scope>
    <source>
        <strain evidence="15">R3-44</strain>
    </source>
</reference>
<comment type="pathway">
    <text evidence="3 12">Cofactor biosynthesis; tetrahydrofolate biosynthesis; 7,8-dihydrofolate from 2-amino-4-hydroxy-6-hydroxymethyl-7,8-dihydropteridine diphosphate and 4-aminobenzoate: step 1/2.</text>
</comment>
<protein>
    <recommendedName>
        <fullName evidence="6 12">Dihydropteroate synthase</fullName>
        <shortName evidence="12">DHPS</shortName>
        <ecNumber evidence="5 12">2.5.1.15</ecNumber>
    </recommendedName>
    <alternativeName>
        <fullName evidence="11 12">Dihydropteroate pyrophosphorylase</fullName>
    </alternativeName>
</protein>
<keyword evidence="8 12" id="KW-0479">Metal-binding</keyword>
<dbReference type="PANTHER" id="PTHR20941">
    <property type="entry name" value="FOLATE SYNTHESIS PROTEINS"/>
    <property type="match status" value="1"/>
</dbReference>
<evidence type="ECO:0000256" key="7">
    <source>
        <dbReference type="ARBA" id="ARBA00022679"/>
    </source>
</evidence>